<dbReference type="InterPro" id="IPR046867">
    <property type="entry name" value="AldOxase/xan_DH_MoCoBD2"/>
</dbReference>
<dbReference type="InterPro" id="IPR000674">
    <property type="entry name" value="Ald_Oxase/Xan_DH_a/b"/>
</dbReference>
<dbReference type="Gene3D" id="3.30.365.10">
    <property type="entry name" value="Aldehyde oxidase/xanthine dehydrogenase, molybdopterin binding domain"/>
    <property type="match status" value="4"/>
</dbReference>
<dbReference type="SMART" id="SM01008">
    <property type="entry name" value="Ald_Xan_dh_C"/>
    <property type="match status" value="1"/>
</dbReference>
<dbReference type="InterPro" id="IPR036856">
    <property type="entry name" value="Ald_Oxase/Xan_DH_a/b_sf"/>
</dbReference>
<reference evidence="2 3" key="1">
    <citation type="submission" date="2019-02" db="EMBL/GenBank/DDBJ databases">
        <title>Arundinibacter roseus gen. nov., sp. nov., a new member of the family Cytophagaceae.</title>
        <authorList>
            <person name="Szuroczki S."/>
            <person name="Khayer B."/>
            <person name="Sproer C."/>
            <person name="Toumi M."/>
            <person name="Szabo A."/>
            <person name="Felfoldi T."/>
            <person name="Schumann P."/>
            <person name="Toth E."/>
        </authorList>
    </citation>
    <scope>NUCLEOTIDE SEQUENCE [LARGE SCALE GENOMIC DNA]</scope>
    <source>
        <strain evidence="2 3">DMA-k-7a</strain>
    </source>
</reference>
<dbReference type="InterPro" id="IPR016208">
    <property type="entry name" value="Ald_Oxase/xanthine_DH-like"/>
</dbReference>
<dbReference type="Pfam" id="PF02738">
    <property type="entry name" value="MoCoBD_1"/>
    <property type="match status" value="1"/>
</dbReference>
<dbReference type="InterPro" id="IPR037165">
    <property type="entry name" value="AldOxase/xan_DH_Mopterin-bd_sf"/>
</dbReference>
<dbReference type="Pfam" id="PF01315">
    <property type="entry name" value="Ald_Xan_dh_C"/>
    <property type="match status" value="1"/>
</dbReference>
<keyword evidence="3" id="KW-1185">Reference proteome</keyword>
<protein>
    <submittedName>
        <fullName evidence="2">Xanthine dehydrogenase family protein molybdopterin-binding subunit</fullName>
    </submittedName>
</protein>
<feature type="domain" description="Aldehyde oxidase/xanthine dehydrogenase a/b hammerhead" evidence="1">
    <location>
        <begin position="23"/>
        <end position="137"/>
    </location>
</feature>
<dbReference type="GO" id="GO:0016491">
    <property type="term" value="F:oxidoreductase activity"/>
    <property type="evidence" value="ECO:0007669"/>
    <property type="project" value="InterPro"/>
</dbReference>
<evidence type="ECO:0000259" key="1">
    <source>
        <dbReference type="SMART" id="SM01008"/>
    </source>
</evidence>
<dbReference type="EMBL" id="SMJU01000002">
    <property type="protein sequence ID" value="TDB68242.1"/>
    <property type="molecule type" value="Genomic_DNA"/>
</dbReference>
<accession>A0A4R4KML6</accession>
<dbReference type="PANTHER" id="PTHR11908">
    <property type="entry name" value="XANTHINE DEHYDROGENASE"/>
    <property type="match status" value="1"/>
</dbReference>
<dbReference type="RefSeq" id="WP_132115019.1">
    <property type="nucleotide sequence ID" value="NZ_SMJU01000002.1"/>
</dbReference>
<dbReference type="PANTHER" id="PTHR11908:SF153">
    <property type="entry name" value="DEHYDROGENASE"/>
    <property type="match status" value="1"/>
</dbReference>
<gene>
    <name evidence="2" type="ORF">EZE20_04810</name>
</gene>
<dbReference type="GO" id="GO:0005506">
    <property type="term" value="F:iron ion binding"/>
    <property type="evidence" value="ECO:0007669"/>
    <property type="project" value="InterPro"/>
</dbReference>
<evidence type="ECO:0000313" key="3">
    <source>
        <dbReference type="Proteomes" id="UP000295706"/>
    </source>
</evidence>
<comment type="caution">
    <text evidence="2">The sequence shown here is derived from an EMBL/GenBank/DDBJ whole genome shotgun (WGS) entry which is preliminary data.</text>
</comment>
<dbReference type="Pfam" id="PF20256">
    <property type="entry name" value="MoCoBD_2"/>
    <property type="match status" value="1"/>
</dbReference>
<name>A0A4R4KML6_9BACT</name>
<sequence>METINQKQQGKALSRLEGALKVTGAAQYAGEYSAPDLLYGHVVNSTIPKGKIQKIYTEEILKLPGIIEIFTHENRPSLAWFNFQYSDMDAPPGSPFRPLHDAEIKYYGQPVALVVAESFEEARFAASVLKIDYEKEAFTTNFTNQLDDARAPKRGFATLLKPLPPKPKGDFDKAFDESPVQVSADDYYHGTEHHNPMEMHATTTMFEGEGKLTIYDKTQGTVNSQLYVANVFGLSFKDVRVIAPYVGGAFGSGLQPQYQLFMSVMAALELKRSVRVTLTRAQMYTFGHRPPTLQQIKVAAEMDGKITALHHKATAETSRFEDYTEVVVNWGNILYPVENTKLDYELVPVDVYSPLDMRAPGGSTGLHPLECALDELAYELKMDPLDLRLKNYAEQDDSENRPFSSKELKECYLQGAEKFGWYNRSPQPRSMRRGNRLVGYGMATGIWESMTLPAKAEATLTKEGKFRVRSAVTDIGTGTLTVMTQIAADALGVGLDEVEFEYGDSKMPFAPIQGGSYTVSTVGSAVVAACQALRKRLLKIAQKANGSLFETASESKVSLTNGHLSLSEKPDVAVSFQELLTVSGKRMIKASKTNIPNPLTLKKYTRAAHSAAFVEVEVDEELGVINVTRALTAVAAGTIVNPKTARSQIVGGMVWGISKALREETITDHRLGRYMNPNLAEYHIPVHADIHDLDVIFVEEKDDIVNPLGSKGLGEIGIVALPPAIANAVFHATGKRIHQLPIHFDMLL</sequence>
<evidence type="ECO:0000313" key="2">
    <source>
        <dbReference type="EMBL" id="TDB68242.1"/>
    </source>
</evidence>
<dbReference type="Gene3D" id="3.90.1170.50">
    <property type="entry name" value="Aldehyde oxidase/xanthine dehydrogenase, a/b hammerhead"/>
    <property type="match status" value="1"/>
</dbReference>
<organism evidence="2 3">
    <name type="scientific">Arundinibacter roseus</name>
    <dbReference type="NCBI Taxonomy" id="2070510"/>
    <lineage>
        <taxon>Bacteria</taxon>
        <taxon>Pseudomonadati</taxon>
        <taxon>Bacteroidota</taxon>
        <taxon>Cytophagia</taxon>
        <taxon>Cytophagales</taxon>
        <taxon>Spirosomataceae</taxon>
        <taxon>Arundinibacter</taxon>
    </lineage>
</organism>
<proteinExistence type="predicted"/>
<dbReference type="SUPFAM" id="SSF56003">
    <property type="entry name" value="Molybdenum cofactor-binding domain"/>
    <property type="match status" value="1"/>
</dbReference>
<dbReference type="InterPro" id="IPR008274">
    <property type="entry name" value="AldOxase/xan_DH_MoCoBD1"/>
</dbReference>
<dbReference type="Proteomes" id="UP000295706">
    <property type="component" value="Unassembled WGS sequence"/>
</dbReference>
<dbReference type="AlphaFoldDB" id="A0A4R4KML6"/>
<dbReference type="OrthoDB" id="9759099at2"/>
<dbReference type="SUPFAM" id="SSF54665">
    <property type="entry name" value="CO dehydrogenase molybdoprotein N-domain-like"/>
    <property type="match status" value="1"/>
</dbReference>